<proteinExistence type="inferred from homology"/>
<sequence length="150" mass="16903">MRVMEPNLVANNNKPHAVCIPYSAQGHINPMLKVAKLLHFRGFYITFVNTEYNHKRLLKSRGLDSVAGLPDFCFEAIPDGLPVSDHGNNDDTTQDIPSLCDSTSKNCLFPFRNLLTRSMTVLLLLHLGSRRTLQCIITTKEAYDIEVDDQ</sequence>
<dbReference type="Proteomes" id="UP000008311">
    <property type="component" value="Unassembled WGS sequence"/>
</dbReference>
<reference evidence="3" key="1">
    <citation type="journal article" date="2010" name="Nat. Biotechnol.">
        <title>Draft genome sequence of the oilseed species Ricinus communis.</title>
        <authorList>
            <person name="Chan A.P."/>
            <person name="Crabtree J."/>
            <person name="Zhao Q."/>
            <person name="Lorenzi H."/>
            <person name="Orvis J."/>
            <person name="Puiu D."/>
            <person name="Melake-Berhan A."/>
            <person name="Jones K.M."/>
            <person name="Redman J."/>
            <person name="Chen G."/>
            <person name="Cahoon E.B."/>
            <person name="Gedil M."/>
            <person name="Stanke M."/>
            <person name="Haas B.J."/>
            <person name="Wortman J.R."/>
            <person name="Fraser-Liggett C.M."/>
            <person name="Ravel J."/>
            <person name="Rabinowicz P.D."/>
        </authorList>
    </citation>
    <scope>NUCLEOTIDE SEQUENCE [LARGE SCALE GENOMIC DNA]</scope>
    <source>
        <strain evidence="3">cv. Hale</strain>
    </source>
</reference>
<dbReference type="AlphaFoldDB" id="B9SIM9"/>
<dbReference type="InParanoid" id="B9SIM9"/>
<dbReference type="PANTHER" id="PTHR11926">
    <property type="entry name" value="GLUCOSYL/GLUCURONOSYL TRANSFERASES"/>
    <property type="match status" value="1"/>
</dbReference>
<organism evidence="2 3">
    <name type="scientific">Ricinus communis</name>
    <name type="common">Castor bean</name>
    <dbReference type="NCBI Taxonomy" id="3988"/>
    <lineage>
        <taxon>Eukaryota</taxon>
        <taxon>Viridiplantae</taxon>
        <taxon>Streptophyta</taxon>
        <taxon>Embryophyta</taxon>
        <taxon>Tracheophyta</taxon>
        <taxon>Spermatophyta</taxon>
        <taxon>Magnoliopsida</taxon>
        <taxon>eudicotyledons</taxon>
        <taxon>Gunneridae</taxon>
        <taxon>Pentapetalae</taxon>
        <taxon>rosids</taxon>
        <taxon>fabids</taxon>
        <taxon>Malpighiales</taxon>
        <taxon>Euphorbiaceae</taxon>
        <taxon>Acalyphoideae</taxon>
        <taxon>Acalypheae</taxon>
        <taxon>Ricinus</taxon>
    </lineage>
</organism>
<gene>
    <name evidence="2" type="ORF">RCOM_0824200</name>
</gene>
<evidence type="ECO:0000256" key="1">
    <source>
        <dbReference type="ARBA" id="ARBA00009995"/>
    </source>
</evidence>
<accession>B9SIM9</accession>
<comment type="similarity">
    <text evidence="1">Belongs to the UDP-glycosyltransferase family.</text>
</comment>
<dbReference type="GO" id="GO:0016740">
    <property type="term" value="F:transferase activity"/>
    <property type="evidence" value="ECO:0007669"/>
    <property type="project" value="UniProtKB-KW"/>
</dbReference>
<dbReference type="SUPFAM" id="SSF53756">
    <property type="entry name" value="UDP-Glycosyltransferase/glycogen phosphorylase"/>
    <property type="match status" value="1"/>
</dbReference>
<keyword evidence="3" id="KW-1185">Reference proteome</keyword>
<name>B9SIM9_RICCO</name>
<dbReference type="STRING" id="3988.B9SIM9"/>
<dbReference type="EMBL" id="EQ973975">
    <property type="protein sequence ID" value="EEF36542.1"/>
    <property type="molecule type" value="Genomic_DNA"/>
</dbReference>
<protein>
    <submittedName>
        <fullName evidence="2">UDP-glucuronosyltransferase, putative</fullName>
    </submittedName>
</protein>
<dbReference type="Gene3D" id="3.40.50.2000">
    <property type="entry name" value="Glycogen Phosphorylase B"/>
    <property type="match status" value="1"/>
</dbReference>
<dbReference type="PANTHER" id="PTHR11926:SF774">
    <property type="entry name" value="UDP-GLYCOSYLTRANSFERASE 85A1-RELATED"/>
    <property type="match status" value="1"/>
</dbReference>
<dbReference type="eggNOG" id="KOG1192">
    <property type="taxonomic scope" value="Eukaryota"/>
</dbReference>
<evidence type="ECO:0000313" key="3">
    <source>
        <dbReference type="Proteomes" id="UP000008311"/>
    </source>
</evidence>
<evidence type="ECO:0000313" key="2">
    <source>
        <dbReference type="EMBL" id="EEF36542.1"/>
    </source>
</evidence>